<feature type="transmembrane region" description="Helical" evidence="5">
    <location>
        <begin position="264"/>
        <end position="289"/>
    </location>
</feature>
<dbReference type="InterPro" id="IPR047130">
    <property type="entry name" value="7TM_GPCR_Srsx_nematod"/>
</dbReference>
<feature type="transmembrane region" description="Helical" evidence="5">
    <location>
        <begin position="95"/>
        <end position="114"/>
    </location>
</feature>
<comment type="subcellular location">
    <subcellularLocation>
        <location evidence="1">Membrane</location>
    </subcellularLocation>
</comment>
<dbReference type="AlphaFoldDB" id="A0ABD2JPT3"/>
<comment type="caution">
    <text evidence="7">The sequence shown here is derived from an EMBL/GenBank/DDBJ whole genome shotgun (WGS) entry which is preliminary data.</text>
</comment>
<dbReference type="InterPro" id="IPR017452">
    <property type="entry name" value="GPCR_Rhodpsn_7TM"/>
</dbReference>
<accession>A0ABD2JPT3</accession>
<dbReference type="PROSITE" id="PS50262">
    <property type="entry name" value="G_PROTEIN_RECEP_F1_2"/>
    <property type="match status" value="1"/>
</dbReference>
<keyword evidence="2 5" id="KW-0812">Transmembrane</keyword>
<keyword evidence="3 5" id="KW-1133">Transmembrane helix</keyword>
<reference evidence="7 8" key="1">
    <citation type="submission" date="2024-10" db="EMBL/GenBank/DDBJ databases">
        <authorList>
            <person name="Kim D."/>
        </authorList>
    </citation>
    <scope>NUCLEOTIDE SEQUENCE [LARGE SCALE GENOMIC DNA]</scope>
    <source>
        <strain evidence="7">Taebaek</strain>
    </source>
</reference>
<dbReference type="GO" id="GO:0016020">
    <property type="term" value="C:membrane"/>
    <property type="evidence" value="ECO:0007669"/>
    <property type="project" value="UniProtKB-SubCell"/>
</dbReference>
<dbReference type="EMBL" id="JBICCN010000118">
    <property type="protein sequence ID" value="KAL3092636.1"/>
    <property type="molecule type" value="Genomic_DNA"/>
</dbReference>
<evidence type="ECO:0000313" key="7">
    <source>
        <dbReference type="EMBL" id="KAL3092636.1"/>
    </source>
</evidence>
<gene>
    <name evidence="7" type="ORF">niasHS_007845</name>
</gene>
<feature type="transmembrane region" description="Helical" evidence="5">
    <location>
        <begin position="230"/>
        <end position="252"/>
    </location>
</feature>
<feature type="domain" description="G-protein coupled receptors family 1 profile" evidence="6">
    <location>
        <begin position="39"/>
        <end position="287"/>
    </location>
</feature>
<feature type="transmembrane region" description="Helical" evidence="5">
    <location>
        <begin position="188"/>
        <end position="209"/>
    </location>
</feature>
<evidence type="ECO:0000256" key="1">
    <source>
        <dbReference type="ARBA" id="ARBA00004370"/>
    </source>
</evidence>
<keyword evidence="4 5" id="KW-0472">Membrane</keyword>
<dbReference type="PANTHER" id="PTHR23360">
    <property type="entry name" value="G-PROTEIN COUPLED RECEPTORS FAMILY 1 PROFILE DOMAIN-CONTAINING PROTEIN-RELATED"/>
    <property type="match status" value="1"/>
</dbReference>
<feature type="transmembrane region" description="Helical" evidence="5">
    <location>
        <begin position="135"/>
        <end position="155"/>
    </location>
</feature>
<dbReference type="InterPro" id="IPR019424">
    <property type="entry name" value="7TM_GPCR_Srsx"/>
</dbReference>
<evidence type="ECO:0000259" key="6">
    <source>
        <dbReference type="PROSITE" id="PS50262"/>
    </source>
</evidence>
<dbReference type="PANTHER" id="PTHR23360:SF5">
    <property type="entry name" value="G-PROTEIN COUPLED RECEPTORS FAMILY 1 PROFILE DOMAIN-CONTAINING PROTEIN"/>
    <property type="match status" value="1"/>
</dbReference>
<proteinExistence type="predicted"/>
<evidence type="ECO:0000256" key="3">
    <source>
        <dbReference type="ARBA" id="ARBA00022989"/>
    </source>
</evidence>
<sequence>MNATPNDQIFKLCSGKDQCWTVIIYASIVTFLTIGGVLLNFSVIFVTIRTKSFRGTVNILFAFYSLCEIVHLSGNFLSIFSAFSGQYFMPYKTLIYFAFAPIICGTCAVILLLFTGIERLFAVLFPFKKINQNRFLAIVLVFNIIQIIMLTFIYSHCEDTRLNSLEVFANYYEVAFLFYTSQCSTSGLFEATMVIVCSMVIYALIAVTLHCRKDQNNSNSANFNNRIFRSLFTIVAVNIGGYLILSLSLVIIKSTNIEKNNLFVLHTFQICGILMHISAASNGPILYLTSSEYRDAFQREFSFLFKLICKCSSASVAPHH</sequence>
<dbReference type="InterPro" id="IPR000276">
    <property type="entry name" value="GPCR_Rhodpsn"/>
</dbReference>
<organism evidence="7 8">
    <name type="scientific">Heterodera schachtii</name>
    <name type="common">Sugarbeet cyst nematode worm</name>
    <name type="synonym">Tylenchus schachtii</name>
    <dbReference type="NCBI Taxonomy" id="97005"/>
    <lineage>
        <taxon>Eukaryota</taxon>
        <taxon>Metazoa</taxon>
        <taxon>Ecdysozoa</taxon>
        <taxon>Nematoda</taxon>
        <taxon>Chromadorea</taxon>
        <taxon>Rhabditida</taxon>
        <taxon>Tylenchina</taxon>
        <taxon>Tylenchomorpha</taxon>
        <taxon>Tylenchoidea</taxon>
        <taxon>Heteroderidae</taxon>
        <taxon>Heteroderinae</taxon>
        <taxon>Heterodera</taxon>
    </lineage>
</organism>
<evidence type="ECO:0000313" key="8">
    <source>
        <dbReference type="Proteomes" id="UP001620645"/>
    </source>
</evidence>
<dbReference type="Proteomes" id="UP001620645">
    <property type="component" value="Unassembled WGS sequence"/>
</dbReference>
<feature type="transmembrane region" description="Helical" evidence="5">
    <location>
        <begin position="60"/>
        <end position="83"/>
    </location>
</feature>
<dbReference type="Gene3D" id="1.20.1070.10">
    <property type="entry name" value="Rhodopsin 7-helix transmembrane proteins"/>
    <property type="match status" value="1"/>
</dbReference>
<dbReference type="Pfam" id="PF10320">
    <property type="entry name" value="7TM_GPCR_Srsx"/>
    <property type="match status" value="1"/>
</dbReference>
<evidence type="ECO:0000256" key="5">
    <source>
        <dbReference type="SAM" id="Phobius"/>
    </source>
</evidence>
<dbReference type="SMART" id="SM01381">
    <property type="entry name" value="7TM_GPCR_Srsx"/>
    <property type="match status" value="1"/>
</dbReference>
<keyword evidence="8" id="KW-1185">Reference proteome</keyword>
<feature type="transmembrane region" description="Helical" evidence="5">
    <location>
        <begin position="20"/>
        <end position="48"/>
    </location>
</feature>
<name>A0ABD2JPT3_HETSC</name>
<evidence type="ECO:0000256" key="4">
    <source>
        <dbReference type="ARBA" id="ARBA00023136"/>
    </source>
</evidence>
<dbReference type="SUPFAM" id="SSF81321">
    <property type="entry name" value="Family A G protein-coupled receptor-like"/>
    <property type="match status" value="1"/>
</dbReference>
<protein>
    <recommendedName>
        <fullName evidence="6">G-protein coupled receptors family 1 profile domain-containing protein</fullName>
    </recommendedName>
</protein>
<evidence type="ECO:0000256" key="2">
    <source>
        <dbReference type="ARBA" id="ARBA00022692"/>
    </source>
</evidence>